<protein>
    <submittedName>
        <fullName evidence="2">Uncharacterized protein</fullName>
    </submittedName>
</protein>
<evidence type="ECO:0000313" key="3">
    <source>
        <dbReference type="Proteomes" id="UP001589575"/>
    </source>
</evidence>
<name>A0ABV5FXW1_9MICC</name>
<organism evidence="2 3">
    <name type="scientific">Citricoccus parietis</name>
    <dbReference type="NCBI Taxonomy" id="592307"/>
    <lineage>
        <taxon>Bacteria</taxon>
        <taxon>Bacillati</taxon>
        <taxon>Actinomycetota</taxon>
        <taxon>Actinomycetes</taxon>
        <taxon>Micrococcales</taxon>
        <taxon>Micrococcaceae</taxon>
        <taxon>Citricoccus</taxon>
    </lineage>
</organism>
<feature type="region of interest" description="Disordered" evidence="1">
    <location>
        <begin position="1"/>
        <end position="53"/>
    </location>
</feature>
<evidence type="ECO:0000313" key="2">
    <source>
        <dbReference type="EMBL" id="MFB9071510.1"/>
    </source>
</evidence>
<keyword evidence="3" id="KW-1185">Reference proteome</keyword>
<dbReference type="Proteomes" id="UP001589575">
    <property type="component" value="Unassembled WGS sequence"/>
</dbReference>
<proteinExistence type="predicted"/>
<sequence length="53" mass="6308">MVRSPRPSREMTWWPLGRRRPPLQRGEIPPRFPYRLSNRGAPAPRATNSRNRK</sequence>
<evidence type="ECO:0000256" key="1">
    <source>
        <dbReference type="SAM" id="MobiDB-lite"/>
    </source>
</evidence>
<reference evidence="2 3" key="1">
    <citation type="submission" date="2024-09" db="EMBL/GenBank/DDBJ databases">
        <authorList>
            <person name="Sun Q."/>
            <person name="Mori K."/>
        </authorList>
    </citation>
    <scope>NUCLEOTIDE SEQUENCE [LARGE SCALE GENOMIC DNA]</scope>
    <source>
        <strain evidence="2 3">CCM 7609</strain>
    </source>
</reference>
<dbReference type="EMBL" id="JBHMFI010000001">
    <property type="protein sequence ID" value="MFB9071510.1"/>
    <property type="molecule type" value="Genomic_DNA"/>
</dbReference>
<gene>
    <name evidence="2" type="ORF">ACFFX0_09965</name>
</gene>
<comment type="caution">
    <text evidence="2">The sequence shown here is derived from an EMBL/GenBank/DDBJ whole genome shotgun (WGS) entry which is preliminary data.</text>
</comment>
<accession>A0ABV5FXW1</accession>